<dbReference type="Proteomes" id="UP000002931">
    <property type="component" value="Unassembled WGS sequence"/>
</dbReference>
<dbReference type="Pfam" id="PF13439">
    <property type="entry name" value="Glyco_transf_4"/>
    <property type="match status" value="1"/>
</dbReference>
<dbReference type="Pfam" id="PF13692">
    <property type="entry name" value="Glyco_trans_1_4"/>
    <property type="match status" value="1"/>
</dbReference>
<protein>
    <recommendedName>
        <fullName evidence="1">Glycosyltransferase subfamily 4-like N-terminal domain-containing protein</fullName>
    </recommendedName>
</protein>
<accession>A3VCG5</accession>
<dbReference type="AlphaFoldDB" id="A3VCG5"/>
<proteinExistence type="predicted"/>
<evidence type="ECO:0000313" key="2">
    <source>
        <dbReference type="EMBL" id="EAQ13831.1"/>
    </source>
</evidence>
<dbReference type="EMBL" id="AAMT01000003">
    <property type="protein sequence ID" value="EAQ13831.1"/>
    <property type="molecule type" value="Genomic_DNA"/>
</dbReference>
<dbReference type="HOGENOM" id="CLU_041132_3_0_5"/>
<sequence length="384" mass="41200">MARVLFHRPTVWASDIQCSTKVLSRLTAARGHDVTYLQAPLDPVHLLRGTGGYLKVWRATPRSEAGVHIVTQATPVPVRDIWPLSTRTASHLRYGLARPGLAQVMPDPDLVWTTVPGSGRALKRAFPKARVAFHVVDYYPAFRGDAVKPIEAEDYASVDAVHTISTTLKAYAVDELGVPASKVHVLGQGVEREIYAGDPAEPAALAPLPHPRAVWTGVLSKGDPALFEAVAAEMKARGGSLALIGPGAGWADDLAARYPGTVFLMGSVAPRELPAWLVHCDLGVMLYDRSKQAVYKGQNPLKLYEYAAAGLPILSTPHDEYAHLAPPAEVLSDEGAVAPAIARALSGDPDRDRAIDTFATTHSWQSKVDRILAEIGLPPEGPTP</sequence>
<dbReference type="RefSeq" id="WP_008331962.1">
    <property type="nucleotide sequence ID" value="NZ_CH902578.1"/>
</dbReference>
<dbReference type="Gene3D" id="3.40.50.2000">
    <property type="entry name" value="Glycogen Phosphorylase B"/>
    <property type="match status" value="1"/>
</dbReference>
<dbReference type="GO" id="GO:0016757">
    <property type="term" value="F:glycosyltransferase activity"/>
    <property type="evidence" value="ECO:0007669"/>
    <property type="project" value="UniProtKB-ARBA"/>
</dbReference>
<comment type="caution">
    <text evidence="2">The sequence shown here is derived from an EMBL/GenBank/DDBJ whole genome shotgun (WGS) entry which is preliminary data.</text>
</comment>
<dbReference type="STRING" id="314271.RB2654_12199"/>
<feature type="domain" description="Glycosyltransferase subfamily 4-like N-terminal" evidence="1">
    <location>
        <begin position="23"/>
        <end position="192"/>
    </location>
</feature>
<dbReference type="Gene3D" id="3.40.50.11010">
    <property type="match status" value="1"/>
</dbReference>
<gene>
    <name evidence="2" type="ORF">RB2654_12199</name>
</gene>
<name>A3VCG5_9RHOB</name>
<evidence type="ECO:0000313" key="3">
    <source>
        <dbReference type="Proteomes" id="UP000002931"/>
    </source>
</evidence>
<reference evidence="2 3" key="1">
    <citation type="journal article" date="2010" name="J. Bacteriol.">
        <title>Genome sequences of Pelagibaca bermudensis HTCC2601T and Maritimibacter alkaliphilus HTCC2654T, the type strains of two marine Roseobacter genera.</title>
        <authorList>
            <person name="Thrash J.C."/>
            <person name="Cho J.C."/>
            <person name="Ferriera S."/>
            <person name="Johnson J."/>
            <person name="Vergin K.L."/>
            <person name="Giovannoni S.J."/>
        </authorList>
    </citation>
    <scope>NUCLEOTIDE SEQUENCE [LARGE SCALE GENOMIC DNA]</scope>
    <source>
        <strain evidence="2 3">HTCC2654</strain>
    </source>
</reference>
<keyword evidence="3" id="KW-1185">Reference proteome</keyword>
<dbReference type="eggNOG" id="COG0438">
    <property type="taxonomic scope" value="Bacteria"/>
</dbReference>
<dbReference type="SUPFAM" id="SSF53756">
    <property type="entry name" value="UDP-Glycosyltransferase/glycogen phosphorylase"/>
    <property type="match status" value="1"/>
</dbReference>
<evidence type="ECO:0000259" key="1">
    <source>
        <dbReference type="Pfam" id="PF13439"/>
    </source>
</evidence>
<organism evidence="2 3">
    <name type="scientific">Maritimibacter alkaliphilus HTCC2654</name>
    <dbReference type="NCBI Taxonomy" id="314271"/>
    <lineage>
        <taxon>Bacteria</taxon>
        <taxon>Pseudomonadati</taxon>
        <taxon>Pseudomonadota</taxon>
        <taxon>Alphaproteobacteria</taxon>
        <taxon>Rhodobacterales</taxon>
        <taxon>Roseobacteraceae</taxon>
        <taxon>Maritimibacter</taxon>
    </lineage>
</organism>
<dbReference type="InterPro" id="IPR028098">
    <property type="entry name" value="Glyco_trans_4-like_N"/>
</dbReference>
<dbReference type="OrthoDB" id="9790710at2"/>